<evidence type="ECO:0000256" key="1">
    <source>
        <dbReference type="SAM" id="MobiDB-lite"/>
    </source>
</evidence>
<organism evidence="2 3">
    <name type="scientific">Stephania japonica</name>
    <dbReference type="NCBI Taxonomy" id="461633"/>
    <lineage>
        <taxon>Eukaryota</taxon>
        <taxon>Viridiplantae</taxon>
        <taxon>Streptophyta</taxon>
        <taxon>Embryophyta</taxon>
        <taxon>Tracheophyta</taxon>
        <taxon>Spermatophyta</taxon>
        <taxon>Magnoliopsida</taxon>
        <taxon>Ranunculales</taxon>
        <taxon>Menispermaceae</taxon>
        <taxon>Menispermoideae</taxon>
        <taxon>Cissampelideae</taxon>
        <taxon>Stephania</taxon>
    </lineage>
</organism>
<name>A0AAP0EVJ7_9MAGN</name>
<sequence length="196" mass="21432">MDLHSVKHKNDDPKDLTTLMLVSCNPRSGRTSGGSLRNVATLPGEILRDLCRIAVKLDYTHGPLLNLRTCYTLFLFKEKILRRKATAGGVVAGWGVLMAHRSPSALVTWQVFPVHEQGKREATGRPRSLGPSHSGPEHSPSGVKLTLDKFQDPVEYEPGAAKRPCTPRKWGSNCSPTPPHTSPTLRDVGEALRLVG</sequence>
<dbReference type="Proteomes" id="UP001417504">
    <property type="component" value="Unassembled WGS sequence"/>
</dbReference>
<keyword evidence="3" id="KW-1185">Reference proteome</keyword>
<feature type="compositionally biased region" description="Low complexity" evidence="1">
    <location>
        <begin position="128"/>
        <end position="142"/>
    </location>
</feature>
<feature type="region of interest" description="Disordered" evidence="1">
    <location>
        <begin position="156"/>
        <end position="188"/>
    </location>
</feature>
<feature type="region of interest" description="Disordered" evidence="1">
    <location>
        <begin position="117"/>
        <end position="144"/>
    </location>
</feature>
<comment type="caution">
    <text evidence="2">The sequence shown here is derived from an EMBL/GenBank/DDBJ whole genome shotgun (WGS) entry which is preliminary data.</text>
</comment>
<evidence type="ECO:0000313" key="3">
    <source>
        <dbReference type="Proteomes" id="UP001417504"/>
    </source>
</evidence>
<evidence type="ECO:0000313" key="2">
    <source>
        <dbReference type="EMBL" id="KAK9097622.1"/>
    </source>
</evidence>
<dbReference type="EMBL" id="JBBNAE010000009">
    <property type="protein sequence ID" value="KAK9097622.1"/>
    <property type="molecule type" value="Genomic_DNA"/>
</dbReference>
<proteinExistence type="predicted"/>
<protein>
    <submittedName>
        <fullName evidence="2">Uncharacterized protein</fullName>
    </submittedName>
</protein>
<dbReference type="AlphaFoldDB" id="A0AAP0EVJ7"/>
<accession>A0AAP0EVJ7</accession>
<reference evidence="2 3" key="1">
    <citation type="submission" date="2024-01" db="EMBL/GenBank/DDBJ databases">
        <title>Genome assemblies of Stephania.</title>
        <authorList>
            <person name="Yang L."/>
        </authorList>
    </citation>
    <scope>NUCLEOTIDE SEQUENCE [LARGE SCALE GENOMIC DNA]</scope>
    <source>
        <strain evidence="2">QJT</strain>
        <tissue evidence="2">Leaf</tissue>
    </source>
</reference>
<gene>
    <name evidence="2" type="ORF">Sjap_023119</name>
</gene>